<dbReference type="GO" id="GO:0005886">
    <property type="term" value="C:plasma membrane"/>
    <property type="evidence" value="ECO:0007669"/>
    <property type="project" value="UniProtKB-SubCell"/>
</dbReference>
<dbReference type="OrthoDB" id="9766847at2"/>
<evidence type="ECO:0000259" key="5">
    <source>
        <dbReference type="Pfam" id="PF03717"/>
    </source>
</evidence>
<evidence type="ECO:0000313" key="7">
    <source>
        <dbReference type="EMBL" id="RSU04419.1"/>
    </source>
</evidence>
<organism evidence="7 8">
    <name type="scientific">Vagococcus fluvialis</name>
    <dbReference type="NCBI Taxonomy" id="2738"/>
    <lineage>
        <taxon>Bacteria</taxon>
        <taxon>Bacillati</taxon>
        <taxon>Bacillota</taxon>
        <taxon>Bacilli</taxon>
        <taxon>Lactobacillales</taxon>
        <taxon>Enterococcaceae</taxon>
        <taxon>Vagococcus</taxon>
    </lineage>
</organism>
<dbReference type="GO" id="GO:0071555">
    <property type="term" value="P:cell wall organization"/>
    <property type="evidence" value="ECO:0007669"/>
    <property type="project" value="TreeGrafter"/>
</dbReference>
<feature type="domain" description="NTF2-like N-terminal transpeptidase" evidence="6">
    <location>
        <begin position="46"/>
        <end position="157"/>
    </location>
</feature>
<dbReference type="InterPro" id="IPR012338">
    <property type="entry name" value="Beta-lactam/transpept-like"/>
</dbReference>
<dbReference type="InterPro" id="IPR001460">
    <property type="entry name" value="PCN-bd_Tpept"/>
</dbReference>
<reference evidence="7 8" key="1">
    <citation type="submission" date="2017-05" db="EMBL/GenBank/DDBJ databases">
        <title>Vagococcus spp. assemblies.</title>
        <authorList>
            <person name="Gulvik C.A."/>
        </authorList>
    </citation>
    <scope>NUCLEOTIDE SEQUENCE [LARGE SCALE GENOMIC DNA]</scope>
    <source>
        <strain evidence="7 8">NCFB 2497</strain>
    </source>
</reference>
<sequence>MENKRSRKRKKNNKPLYITIGAASLVVISAGSFFGYQHYQKSQKEKVIKEFVAQFEKKDFKKLVSTLDESSIKQNELTKETAIEKYETIFNNLNLTKIDGTVTDINKDHFKLKFNMTSSFGDIKDINYEGDIIKNKKGDYAIDWNYSLIFPEMEKGDKVFINHYSPKRGQILDKNNQPLATETNYLQYGIVPKELGEGEARKTRIKQVSEKLDTTVESIKSQLEQSWVTEELFVPLKTLPSDQVVTEMEALNIHHKEISKRYYPLKEATAQLIGYTGTVTAEELEKDPELSGFETTGKTGLEAQLDKELRGKIGVRVDIVDENNEVRKAIIDENVTDGKDVHLTIDSNIQKQAFDSLNTLPGATVVTAPKTGELTAVVSSPSYDPNEFILGMSQKKYDEYAKDPLNPFLARFAVGFAPGSTFKAITAAIGIDAKVTTPDKIHDISGLKWQKDGSWGDYFVTRVSDAVSQVNMTDALVYSDNIYFSKEALEMGEKTYLSGLEKFPFGEKMNVHIPMTPAQISNDGIKSEILLADTSYGQGQLLINPIQQAIMYSVFPNKGNLVMPKIIQEEESKTQKDIISENAANLVTNALIQTVENANGTAHVLSNGTTIAAKTGTAEIKEKQDTKGKENSFILAYEPTEGRYLIVSMIEGADGTSAVEKNKTLINSL</sequence>
<dbReference type="Proteomes" id="UP000288197">
    <property type="component" value="Unassembled WGS sequence"/>
</dbReference>
<evidence type="ECO:0000256" key="3">
    <source>
        <dbReference type="ARBA" id="ARBA00023136"/>
    </source>
</evidence>
<dbReference type="GeneID" id="63145020"/>
<dbReference type="PANTHER" id="PTHR30627:SF25">
    <property type="entry name" value="PENICILLIN-BINDING PROTEIN 3"/>
    <property type="match status" value="1"/>
</dbReference>
<dbReference type="GO" id="GO:0046677">
    <property type="term" value="P:response to antibiotic"/>
    <property type="evidence" value="ECO:0007669"/>
    <property type="project" value="InterPro"/>
</dbReference>
<dbReference type="RefSeq" id="WP_114288389.1">
    <property type="nucleotide sequence ID" value="NZ_CP122523.1"/>
</dbReference>
<keyword evidence="3" id="KW-0472">Membrane</keyword>
<dbReference type="Pfam" id="PF00905">
    <property type="entry name" value="Transpeptidase"/>
    <property type="match status" value="1"/>
</dbReference>
<dbReference type="InterPro" id="IPR036138">
    <property type="entry name" value="PBP_dimer_sf"/>
</dbReference>
<evidence type="ECO:0000313" key="8">
    <source>
        <dbReference type="Proteomes" id="UP000288197"/>
    </source>
</evidence>
<protein>
    <submittedName>
        <fullName evidence="7">Uncharacterized protein</fullName>
    </submittedName>
</protein>
<dbReference type="SUPFAM" id="SSF54427">
    <property type="entry name" value="NTF2-like"/>
    <property type="match status" value="1"/>
</dbReference>
<evidence type="ECO:0000256" key="2">
    <source>
        <dbReference type="ARBA" id="ARBA00007171"/>
    </source>
</evidence>
<keyword evidence="8" id="KW-1185">Reference proteome</keyword>
<dbReference type="InterPro" id="IPR005311">
    <property type="entry name" value="PBP_dimer"/>
</dbReference>
<comment type="subcellular location">
    <subcellularLocation>
        <location evidence="1">Cell membrane</location>
        <topology evidence="1">Single-pass membrane protein</topology>
    </subcellularLocation>
</comment>
<gene>
    <name evidence="7" type="ORF">CBF32_03305</name>
</gene>
<dbReference type="PANTHER" id="PTHR30627">
    <property type="entry name" value="PEPTIDOGLYCAN D,D-TRANSPEPTIDASE"/>
    <property type="match status" value="1"/>
</dbReference>
<evidence type="ECO:0000259" key="6">
    <source>
        <dbReference type="Pfam" id="PF05223"/>
    </source>
</evidence>
<proteinExistence type="inferred from homology"/>
<dbReference type="Gene3D" id="3.30.1390.30">
    <property type="entry name" value="Penicillin-binding protein 2a, domain 3"/>
    <property type="match status" value="1"/>
</dbReference>
<dbReference type="Pfam" id="PF05223">
    <property type="entry name" value="MecA_N"/>
    <property type="match status" value="1"/>
</dbReference>
<evidence type="ECO:0000256" key="1">
    <source>
        <dbReference type="ARBA" id="ARBA00004162"/>
    </source>
</evidence>
<dbReference type="GO" id="GO:0071972">
    <property type="term" value="F:peptidoglycan L,D-transpeptidase activity"/>
    <property type="evidence" value="ECO:0007669"/>
    <property type="project" value="TreeGrafter"/>
</dbReference>
<dbReference type="InterPro" id="IPR032710">
    <property type="entry name" value="NTF2-like_dom_sf"/>
</dbReference>
<accession>A0A369B505</accession>
<dbReference type="GO" id="GO:0008658">
    <property type="term" value="F:penicillin binding"/>
    <property type="evidence" value="ECO:0007669"/>
    <property type="project" value="InterPro"/>
</dbReference>
<dbReference type="SUPFAM" id="SSF56601">
    <property type="entry name" value="beta-lactamase/transpeptidase-like"/>
    <property type="match status" value="1"/>
</dbReference>
<feature type="domain" description="Penicillin-binding protein transpeptidase" evidence="4">
    <location>
        <begin position="362"/>
        <end position="657"/>
    </location>
</feature>
<dbReference type="EMBL" id="NGJX01000002">
    <property type="protein sequence ID" value="RSU04419.1"/>
    <property type="molecule type" value="Genomic_DNA"/>
</dbReference>
<dbReference type="AlphaFoldDB" id="A0A369B505"/>
<evidence type="ECO:0000259" key="4">
    <source>
        <dbReference type="Pfam" id="PF00905"/>
    </source>
</evidence>
<dbReference type="SUPFAM" id="SSF56519">
    <property type="entry name" value="Penicillin binding protein dimerisation domain"/>
    <property type="match status" value="1"/>
</dbReference>
<dbReference type="Gene3D" id="3.40.710.10">
    <property type="entry name" value="DD-peptidase/beta-lactamase superfamily"/>
    <property type="match status" value="1"/>
</dbReference>
<name>A0A369B505_9ENTE</name>
<comment type="caution">
    <text evidence="7">The sequence shown here is derived from an EMBL/GenBank/DDBJ whole genome shotgun (WGS) entry which is preliminary data.</text>
</comment>
<feature type="domain" description="Penicillin-binding protein dimerisation" evidence="5">
    <location>
        <begin position="165"/>
        <end position="328"/>
    </location>
</feature>
<dbReference type="InterPro" id="IPR050515">
    <property type="entry name" value="Beta-lactam/transpept"/>
</dbReference>
<comment type="similarity">
    <text evidence="2">Belongs to the transpeptidase family.</text>
</comment>
<dbReference type="Gene3D" id="3.90.1310.10">
    <property type="entry name" value="Penicillin-binding protein 2a (Domain 2)"/>
    <property type="match status" value="1"/>
</dbReference>
<dbReference type="Gene3D" id="3.10.450.100">
    <property type="entry name" value="NTF2-like, domain 1"/>
    <property type="match status" value="1"/>
</dbReference>
<dbReference type="InterPro" id="IPR007887">
    <property type="entry name" value="MecA_N"/>
</dbReference>
<dbReference type="Pfam" id="PF03717">
    <property type="entry name" value="PBP_dimer"/>
    <property type="match status" value="1"/>
</dbReference>